<dbReference type="Proteomes" id="UP000012046">
    <property type="component" value="Unassembled WGS sequence"/>
</dbReference>
<keyword evidence="1" id="KW-0732">Signal</keyword>
<reference evidence="2 3" key="1">
    <citation type="journal article" date="2012" name="J. Bacteriol.">
        <title>Genome Sequence of Extracellular-Protease-Producing Alishewanella jeotgali Isolated from Traditional Korean Fermented Seafood.</title>
        <authorList>
            <person name="Jung J."/>
            <person name="Chun J."/>
            <person name="Park W."/>
        </authorList>
    </citation>
    <scope>NUCLEOTIDE SEQUENCE [LARGE SCALE GENOMIC DNA]</scope>
    <source>
        <strain evidence="2 3">KCTC 22429</strain>
    </source>
</reference>
<dbReference type="PROSITE" id="PS51257">
    <property type="entry name" value="PROKAR_LIPOPROTEIN"/>
    <property type="match status" value="1"/>
</dbReference>
<evidence type="ECO:0000313" key="2">
    <source>
        <dbReference type="EMBL" id="EHR40555.1"/>
    </source>
</evidence>
<proteinExistence type="predicted"/>
<gene>
    <name evidence="2" type="ORF">AJE_10819</name>
</gene>
<evidence type="ECO:0000256" key="1">
    <source>
        <dbReference type="SAM" id="SignalP"/>
    </source>
</evidence>
<dbReference type="PATRIC" id="fig|1129374.4.peg.2145"/>
<sequence length="166" mass="18711">MSKVSSLAKPGLLLAVLLLAACSSKPDYRPALNGGFGYAEQRIADNFYRVSFKSRGEDRERAKAYAMQRAAELTAEQGFDWYLVVEQETLRERQRDNSSQLGVSYQQDTVRDCSLLGCRTRTVHRPQYEAGIGLDKRNEVEVVLQIRMGKGVMPERGAYPASVHRH</sequence>
<keyword evidence="3" id="KW-1185">Reference proteome</keyword>
<feature type="signal peptide" evidence="1">
    <location>
        <begin position="1"/>
        <end position="20"/>
    </location>
</feature>
<dbReference type="EMBL" id="AHTH01000037">
    <property type="protein sequence ID" value="EHR40555.1"/>
    <property type="molecule type" value="Genomic_DNA"/>
</dbReference>
<accession>H3ZFS1</accession>
<dbReference type="STRING" id="1129374.AJE_10819"/>
<organism evidence="2 3">
    <name type="scientific">Alishewanella jeotgali KCTC 22429</name>
    <dbReference type="NCBI Taxonomy" id="1129374"/>
    <lineage>
        <taxon>Bacteria</taxon>
        <taxon>Pseudomonadati</taxon>
        <taxon>Pseudomonadota</taxon>
        <taxon>Gammaproteobacteria</taxon>
        <taxon>Alteromonadales</taxon>
        <taxon>Alteromonadaceae</taxon>
        <taxon>Alishewanella</taxon>
    </lineage>
</organism>
<protein>
    <recommendedName>
        <fullName evidence="4">Lipoprotein</fullName>
    </recommendedName>
</protein>
<evidence type="ECO:0008006" key="4">
    <source>
        <dbReference type="Google" id="ProtNLM"/>
    </source>
</evidence>
<dbReference type="NCBIfam" id="NF047637">
    <property type="entry name" value="lipo_CC0125"/>
    <property type="match status" value="1"/>
</dbReference>
<feature type="chain" id="PRO_5003591134" description="Lipoprotein" evidence="1">
    <location>
        <begin position="21"/>
        <end position="166"/>
    </location>
</feature>
<evidence type="ECO:0000313" key="3">
    <source>
        <dbReference type="Proteomes" id="UP000012046"/>
    </source>
</evidence>
<name>H3ZFS1_9ALTE</name>
<dbReference type="AlphaFoldDB" id="H3ZFS1"/>
<dbReference type="eggNOG" id="ENOG5032W22">
    <property type="taxonomic scope" value="Bacteria"/>
</dbReference>
<comment type="caution">
    <text evidence="2">The sequence shown here is derived from an EMBL/GenBank/DDBJ whole genome shotgun (WGS) entry which is preliminary data.</text>
</comment>